<dbReference type="Pfam" id="PF00106">
    <property type="entry name" value="adh_short"/>
    <property type="match status" value="1"/>
</dbReference>
<proteinExistence type="inferred from homology"/>
<dbReference type="PANTHER" id="PTHR43639:SF1">
    <property type="entry name" value="SHORT-CHAIN DEHYDROGENASE_REDUCTASE FAMILY PROTEIN"/>
    <property type="match status" value="1"/>
</dbReference>
<dbReference type="FunFam" id="3.40.50.720:FF:000084">
    <property type="entry name" value="Short-chain dehydrogenase reductase"/>
    <property type="match status" value="1"/>
</dbReference>
<dbReference type="CDD" id="cd05233">
    <property type="entry name" value="SDR_c"/>
    <property type="match status" value="1"/>
</dbReference>
<dbReference type="EMBL" id="MU853928">
    <property type="protein sequence ID" value="KAK3935329.1"/>
    <property type="molecule type" value="Genomic_DNA"/>
</dbReference>
<dbReference type="InterPro" id="IPR002347">
    <property type="entry name" value="SDR_fam"/>
</dbReference>
<evidence type="ECO:0000256" key="1">
    <source>
        <dbReference type="ARBA" id="ARBA00006484"/>
    </source>
</evidence>
<gene>
    <name evidence="5" type="ORF">QBC46DRAFT_271985</name>
</gene>
<sequence>MPIPEPEPFDSLLSLEGRVAIVTGGTRGTGSAIVLRFVQAGASVVITARGPEDLNSIEAKVAAAGGKSLCLEADVGNVADCERVVTETWNKFGRIDVLVNNADVSPVSLSTETSEKVWEDTININLKGAFFLSKLAAQKMMEGGRGGRIINILSTEMIRPIGVLAAYGGAKAGLMAITQSMAKELGKYGIQVNAAIPGITMTEEKLEAHKAGNRQIDIPSEATKTLEFMKETSESGVLEHIVKNGMPMGRIGYPDDLAKAVLFLASGMASYISGTSLLVDGAQTLA</sequence>
<evidence type="ECO:0000256" key="3">
    <source>
        <dbReference type="ARBA" id="ARBA00023002"/>
    </source>
</evidence>
<dbReference type="InterPro" id="IPR036291">
    <property type="entry name" value="NAD(P)-bd_dom_sf"/>
</dbReference>
<dbReference type="PRINTS" id="PR00081">
    <property type="entry name" value="GDHRDH"/>
</dbReference>
<keyword evidence="2" id="KW-0521">NADP</keyword>
<dbReference type="Gene3D" id="3.40.50.720">
    <property type="entry name" value="NAD(P)-binding Rossmann-like Domain"/>
    <property type="match status" value="1"/>
</dbReference>
<dbReference type="SUPFAM" id="SSF51735">
    <property type="entry name" value="NAD(P)-binding Rossmann-fold domains"/>
    <property type="match status" value="1"/>
</dbReference>
<dbReference type="GO" id="GO:0016491">
    <property type="term" value="F:oxidoreductase activity"/>
    <property type="evidence" value="ECO:0007669"/>
    <property type="project" value="UniProtKB-KW"/>
</dbReference>
<keyword evidence="3" id="KW-0560">Oxidoreductase</keyword>
<dbReference type="Proteomes" id="UP001303473">
    <property type="component" value="Unassembled WGS sequence"/>
</dbReference>
<evidence type="ECO:0000313" key="6">
    <source>
        <dbReference type="Proteomes" id="UP001303473"/>
    </source>
</evidence>
<reference evidence="6" key="1">
    <citation type="journal article" date="2023" name="Mol. Phylogenet. Evol.">
        <title>Genome-scale phylogeny and comparative genomics of the fungal order Sordariales.</title>
        <authorList>
            <person name="Hensen N."/>
            <person name="Bonometti L."/>
            <person name="Westerberg I."/>
            <person name="Brannstrom I.O."/>
            <person name="Guillou S."/>
            <person name="Cros-Aarteil S."/>
            <person name="Calhoun S."/>
            <person name="Haridas S."/>
            <person name="Kuo A."/>
            <person name="Mondo S."/>
            <person name="Pangilinan J."/>
            <person name="Riley R."/>
            <person name="LaButti K."/>
            <person name="Andreopoulos B."/>
            <person name="Lipzen A."/>
            <person name="Chen C."/>
            <person name="Yan M."/>
            <person name="Daum C."/>
            <person name="Ng V."/>
            <person name="Clum A."/>
            <person name="Steindorff A."/>
            <person name="Ohm R.A."/>
            <person name="Martin F."/>
            <person name="Silar P."/>
            <person name="Natvig D.O."/>
            <person name="Lalanne C."/>
            <person name="Gautier V."/>
            <person name="Ament-Velasquez S.L."/>
            <person name="Kruys A."/>
            <person name="Hutchinson M.I."/>
            <person name="Powell A.J."/>
            <person name="Barry K."/>
            <person name="Miller A.N."/>
            <person name="Grigoriev I.V."/>
            <person name="Debuchy R."/>
            <person name="Gladieux P."/>
            <person name="Hiltunen Thoren M."/>
            <person name="Johannesson H."/>
        </authorList>
    </citation>
    <scope>NUCLEOTIDE SEQUENCE [LARGE SCALE GENOMIC DNA]</scope>
    <source>
        <strain evidence="6">CBS 340.73</strain>
    </source>
</reference>
<accession>A0AAN6RZX4</accession>
<dbReference type="Pfam" id="PF13561">
    <property type="entry name" value="adh_short_C2"/>
    <property type="match status" value="1"/>
</dbReference>
<comment type="similarity">
    <text evidence="1 4">Belongs to the short-chain dehydrogenases/reductases (SDR) family.</text>
</comment>
<evidence type="ECO:0000256" key="4">
    <source>
        <dbReference type="RuleBase" id="RU000363"/>
    </source>
</evidence>
<name>A0AAN6RZX4_9PEZI</name>
<dbReference type="InterPro" id="IPR020904">
    <property type="entry name" value="Sc_DH/Rdtase_CS"/>
</dbReference>
<dbReference type="AlphaFoldDB" id="A0AAN6RZX4"/>
<comment type="caution">
    <text evidence="5">The sequence shown here is derived from an EMBL/GenBank/DDBJ whole genome shotgun (WGS) entry which is preliminary data.</text>
</comment>
<protein>
    <submittedName>
        <fullName evidence="5">SDR family oxidoreductase</fullName>
    </submittedName>
</protein>
<dbReference type="PRINTS" id="PR00080">
    <property type="entry name" value="SDRFAMILY"/>
</dbReference>
<keyword evidence="6" id="KW-1185">Reference proteome</keyword>
<evidence type="ECO:0000313" key="5">
    <source>
        <dbReference type="EMBL" id="KAK3935329.1"/>
    </source>
</evidence>
<organism evidence="5 6">
    <name type="scientific">Diplogelasinospora grovesii</name>
    <dbReference type="NCBI Taxonomy" id="303347"/>
    <lineage>
        <taxon>Eukaryota</taxon>
        <taxon>Fungi</taxon>
        <taxon>Dikarya</taxon>
        <taxon>Ascomycota</taxon>
        <taxon>Pezizomycotina</taxon>
        <taxon>Sordariomycetes</taxon>
        <taxon>Sordariomycetidae</taxon>
        <taxon>Sordariales</taxon>
        <taxon>Diplogelasinosporaceae</taxon>
        <taxon>Diplogelasinospora</taxon>
    </lineage>
</organism>
<evidence type="ECO:0000256" key="2">
    <source>
        <dbReference type="ARBA" id="ARBA00022857"/>
    </source>
</evidence>
<dbReference type="PROSITE" id="PS00061">
    <property type="entry name" value="ADH_SHORT"/>
    <property type="match status" value="1"/>
</dbReference>
<dbReference type="PANTHER" id="PTHR43639">
    <property type="entry name" value="OXIDOREDUCTASE, SHORT-CHAIN DEHYDROGENASE/REDUCTASE FAMILY (AFU_ORTHOLOGUE AFUA_5G02870)"/>
    <property type="match status" value="1"/>
</dbReference>